<evidence type="ECO:0000313" key="1">
    <source>
        <dbReference type="EMBL" id="KAK4736767.1"/>
    </source>
</evidence>
<dbReference type="Proteomes" id="UP001311915">
    <property type="component" value="Unassembled WGS sequence"/>
</dbReference>
<dbReference type="AlphaFoldDB" id="A0AAV9MJ49"/>
<gene>
    <name evidence="1" type="ORF">R3W88_000464</name>
</gene>
<evidence type="ECO:0000313" key="2">
    <source>
        <dbReference type="Proteomes" id="UP001311915"/>
    </source>
</evidence>
<keyword evidence="2" id="KW-1185">Reference proteome</keyword>
<protein>
    <submittedName>
        <fullName evidence="1">Uncharacterized protein</fullName>
    </submittedName>
</protein>
<sequence length="157" mass="18630">MASNFHKLLNKDGDIYIVLGDLEYIERHRDFGYCRWIKVEEVKSVISKMSRGRATRLDEIPEEFGKSTDRAGIEWLISMFNIMFNTTKMHEESRRSTMISLYKNKYAWRLTRCFPIKIRLHQGSTLNEVSRCMLFAEDIVLIDKTCNGVNVRLKKWR</sequence>
<proteinExistence type="predicted"/>
<organism evidence="1 2">
    <name type="scientific">Solanum pinnatisectum</name>
    <name type="common">tansyleaf nightshade</name>
    <dbReference type="NCBI Taxonomy" id="50273"/>
    <lineage>
        <taxon>Eukaryota</taxon>
        <taxon>Viridiplantae</taxon>
        <taxon>Streptophyta</taxon>
        <taxon>Embryophyta</taxon>
        <taxon>Tracheophyta</taxon>
        <taxon>Spermatophyta</taxon>
        <taxon>Magnoliopsida</taxon>
        <taxon>eudicotyledons</taxon>
        <taxon>Gunneridae</taxon>
        <taxon>Pentapetalae</taxon>
        <taxon>asterids</taxon>
        <taxon>lamiids</taxon>
        <taxon>Solanales</taxon>
        <taxon>Solanaceae</taxon>
        <taxon>Solanoideae</taxon>
        <taxon>Solaneae</taxon>
        <taxon>Solanum</taxon>
    </lineage>
</organism>
<comment type="caution">
    <text evidence="1">The sequence shown here is derived from an EMBL/GenBank/DDBJ whole genome shotgun (WGS) entry which is preliminary data.</text>
</comment>
<reference evidence="1 2" key="1">
    <citation type="submission" date="2023-10" db="EMBL/GenBank/DDBJ databases">
        <title>Genome-Wide Identification Analysis in wild type Solanum Pinnatisectum Reveals Some Genes Defensing Phytophthora Infestans.</title>
        <authorList>
            <person name="Sun C."/>
        </authorList>
    </citation>
    <scope>NUCLEOTIDE SEQUENCE [LARGE SCALE GENOMIC DNA]</scope>
    <source>
        <strain evidence="1">LQN</strain>
        <tissue evidence="1">Leaf</tissue>
    </source>
</reference>
<accession>A0AAV9MJ49</accession>
<dbReference type="EMBL" id="JAWPEI010000001">
    <property type="protein sequence ID" value="KAK4736767.1"/>
    <property type="molecule type" value="Genomic_DNA"/>
</dbReference>
<name>A0AAV9MJ49_9SOLN</name>